<dbReference type="InterPro" id="IPR033756">
    <property type="entry name" value="YlxH/NBP35"/>
</dbReference>
<dbReference type="GO" id="GO:0009898">
    <property type="term" value="C:cytoplasmic side of plasma membrane"/>
    <property type="evidence" value="ECO:0007669"/>
    <property type="project" value="TreeGrafter"/>
</dbReference>
<dbReference type="GO" id="GO:0005524">
    <property type="term" value="F:ATP binding"/>
    <property type="evidence" value="ECO:0007669"/>
    <property type="project" value="UniProtKB-KW"/>
</dbReference>
<dbReference type="PATRIC" id="fig|1125712.3.peg.1949"/>
<dbReference type="OrthoDB" id="3185716at2"/>
<gene>
    <name evidence="4" type="ORF">HMPREF1316_0526</name>
</gene>
<dbReference type="RefSeq" id="WP_021726902.1">
    <property type="nucleotide sequence ID" value="NZ_AWEZ01000062.1"/>
</dbReference>
<evidence type="ECO:0000313" key="4">
    <source>
        <dbReference type="EMBL" id="ERL06834.1"/>
    </source>
</evidence>
<dbReference type="STRING" id="1125712.HMPREF1316_0526"/>
<dbReference type="InterPro" id="IPR050625">
    <property type="entry name" value="ParA/MinD_ATPase"/>
</dbReference>
<dbReference type="Proteomes" id="UP000016638">
    <property type="component" value="Unassembled WGS sequence"/>
</dbReference>
<dbReference type="Gene3D" id="3.40.50.300">
    <property type="entry name" value="P-loop containing nucleotide triphosphate hydrolases"/>
    <property type="match status" value="1"/>
</dbReference>
<evidence type="ECO:0000256" key="3">
    <source>
        <dbReference type="SAM" id="MobiDB-lite"/>
    </source>
</evidence>
<evidence type="ECO:0000256" key="2">
    <source>
        <dbReference type="ARBA" id="ARBA00022840"/>
    </source>
</evidence>
<keyword evidence="5" id="KW-1185">Reference proteome</keyword>
<comment type="caution">
    <text evidence="4">The sequence shown here is derived from an EMBL/GenBank/DDBJ whole genome shotgun (WGS) entry which is preliminary data.</text>
</comment>
<keyword evidence="1" id="KW-0547">Nucleotide-binding</keyword>
<dbReference type="PANTHER" id="PTHR43384">
    <property type="entry name" value="SEPTUM SITE-DETERMINING PROTEIN MIND HOMOLOG, CHLOROPLASTIC-RELATED"/>
    <property type="match status" value="1"/>
</dbReference>
<dbReference type="EMBL" id="AWEZ01000062">
    <property type="protein sequence ID" value="ERL06834.1"/>
    <property type="molecule type" value="Genomic_DNA"/>
</dbReference>
<reference evidence="4 5" key="1">
    <citation type="submission" date="2013-08" db="EMBL/GenBank/DDBJ databases">
        <authorList>
            <person name="Durkin A.S."/>
            <person name="Haft D.R."/>
            <person name="McCorrison J."/>
            <person name="Torralba M."/>
            <person name="Gillis M."/>
            <person name="Haft D.H."/>
            <person name="Methe B."/>
            <person name="Sutton G."/>
            <person name="Nelson K.E."/>
        </authorList>
    </citation>
    <scope>NUCLEOTIDE SEQUENCE [LARGE SCALE GENOMIC DNA]</scope>
    <source>
        <strain evidence="4 5">F0195</strain>
    </source>
</reference>
<accession>U2T1A8</accession>
<organism evidence="4 5">
    <name type="scientific">Olsenella profusa F0195</name>
    <dbReference type="NCBI Taxonomy" id="1125712"/>
    <lineage>
        <taxon>Bacteria</taxon>
        <taxon>Bacillati</taxon>
        <taxon>Actinomycetota</taxon>
        <taxon>Coriobacteriia</taxon>
        <taxon>Coriobacteriales</taxon>
        <taxon>Atopobiaceae</taxon>
        <taxon>Olsenella</taxon>
    </lineage>
</organism>
<dbReference type="InterPro" id="IPR027417">
    <property type="entry name" value="P-loop_NTPase"/>
</dbReference>
<protein>
    <submittedName>
        <fullName evidence="4">CobQ/CobB/MinD/ParA nucleotide binding domain protein</fullName>
    </submittedName>
</protein>
<dbReference type="SUPFAM" id="SSF52540">
    <property type="entry name" value="P-loop containing nucleoside triphosphate hydrolases"/>
    <property type="match status" value="1"/>
</dbReference>
<keyword evidence="2" id="KW-0067">ATP-binding</keyword>
<dbReference type="PANTHER" id="PTHR43384:SF6">
    <property type="entry name" value="SEPTUM SITE-DETERMINING PROTEIN MIND HOMOLOG, CHLOROPLASTIC"/>
    <property type="match status" value="1"/>
</dbReference>
<evidence type="ECO:0000313" key="5">
    <source>
        <dbReference type="Proteomes" id="UP000016638"/>
    </source>
</evidence>
<dbReference type="GO" id="GO:0005829">
    <property type="term" value="C:cytosol"/>
    <property type="evidence" value="ECO:0007669"/>
    <property type="project" value="TreeGrafter"/>
</dbReference>
<sequence length="442" mass="46710">MTDIWMGYAAAAARRELRESLRSISPGSLLCLVGGPGELRDAFRDEEPGSVGAIVGMSERGISDVNLAAAIAHDGRASEIVLVCRHPSGSLRSRAARAGISRVIDAAAPSSPVRTGDDQHNRARRHPMAPPERTGEEGSPADKTMALQPTKASRVRETLAQSQQARVTRQGGAVVTFVSGRGGVGKTTVVASCAARASSWGMRVALVDLDFTSGNLNSLFGVAHGSDLGKLAGSELTREAMGRTNVRVAENVFLWGPCERPEEAEGLMAQVGTLIGYLRERFDLVLVDCPVTFTVAVAKAVQLTDRLVLVSPPGSRAIASVARVSALAIRLGVARTRLIRLENWSAAHGEEGLALGRAEVGLEGARVFHMPDGGADVDDLTAAGEVCALATDEGAFGNAIGLMLAHMLSELGKLPDCDAARADADRRERPRRFLLFGRRKEA</sequence>
<dbReference type="Pfam" id="PF10609">
    <property type="entry name" value="ParA"/>
    <property type="match status" value="1"/>
</dbReference>
<proteinExistence type="predicted"/>
<evidence type="ECO:0000256" key="1">
    <source>
        <dbReference type="ARBA" id="ARBA00022741"/>
    </source>
</evidence>
<name>U2T1A8_9ACTN</name>
<dbReference type="GO" id="GO:0051782">
    <property type="term" value="P:negative regulation of cell division"/>
    <property type="evidence" value="ECO:0007669"/>
    <property type="project" value="TreeGrafter"/>
</dbReference>
<dbReference type="GO" id="GO:0016887">
    <property type="term" value="F:ATP hydrolysis activity"/>
    <property type="evidence" value="ECO:0007669"/>
    <property type="project" value="TreeGrafter"/>
</dbReference>
<dbReference type="AlphaFoldDB" id="U2T1A8"/>
<feature type="region of interest" description="Disordered" evidence="3">
    <location>
        <begin position="107"/>
        <end position="152"/>
    </location>
</feature>
<dbReference type="eggNOG" id="COG0455">
    <property type="taxonomic scope" value="Bacteria"/>
</dbReference>